<dbReference type="InterPro" id="IPR013783">
    <property type="entry name" value="Ig-like_fold"/>
</dbReference>
<dbReference type="Gene3D" id="2.60.40.10">
    <property type="entry name" value="Immunoglobulins"/>
    <property type="match status" value="1"/>
</dbReference>
<dbReference type="InterPro" id="IPR015406">
    <property type="entry name" value="GpJ_CSF"/>
</dbReference>
<dbReference type="SUPFAM" id="SSF49265">
    <property type="entry name" value="Fibronectin type III"/>
    <property type="match status" value="1"/>
</dbReference>
<dbReference type="InterPro" id="IPR053171">
    <property type="entry name" value="Viral_Tip_Attach_Protein"/>
</dbReference>
<organism evidence="2 3">
    <name type="scientific">Citrobacter koseri</name>
    <name type="common">Citrobacter diversus</name>
    <dbReference type="NCBI Taxonomy" id="545"/>
    <lineage>
        <taxon>Bacteria</taxon>
        <taxon>Pseudomonadati</taxon>
        <taxon>Pseudomonadota</taxon>
        <taxon>Gammaproteobacteria</taxon>
        <taxon>Enterobacterales</taxon>
        <taxon>Enterobacteriaceae</taxon>
        <taxon>Citrobacter</taxon>
    </lineage>
</organism>
<name>A0A3S4IDV5_CITKO</name>
<evidence type="ECO:0000313" key="2">
    <source>
        <dbReference type="EMBL" id="VEB94245.1"/>
    </source>
</evidence>
<dbReference type="AlphaFoldDB" id="A0A3S4IDV5"/>
<dbReference type="Pfam" id="PF09327">
    <property type="entry name" value="Phage_Tail_Tip"/>
    <property type="match status" value="2"/>
</dbReference>
<dbReference type="PROSITE" id="PS50853">
    <property type="entry name" value="FN3"/>
    <property type="match status" value="1"/>
</dbReference>
<dbReference type="Pfam" id="PF13550">
    <property type="entry name" value="Phage-tail_3"/>
    <property type="match status" value="1"/>
</dbReference>
<dbReference type="InterPro" id="IPR003961">
    <property type="entry name" value="FN3_dom"/>
</dbReference>
<dbReference type="Pfam" id="PF00041">
    <property type="entry name" value="fn3"/>
    <property type="match status" value="1"/>
</dbReference>
<evidence type="ECO:0000313" key="3">
    <source>
        <dbReference type="Proteomes" id="UP000270272"/>
    </source>
</evidence>
<dbReference type="CDD" id="cd00063">
    <property type="entry name" value="FN3"/>
    <property type="match status" value="1"/>
</dbReference>
<dbReference type="PANTHER" id="PTHR36251:SF2">
    <property type="entry name" value="GIFSY-2 PROPHAGE HOST SPECIFICITY PROTEIN J, PHAGE LAMBDA"/>
    <property type="match status" value="1"/>
</dbReference>
<reference evidence="2 3" key="1">
    <citation type="submission" date="2018-12" db="EMBL/GenBank/DDBJ databases">
        <authorList>
            <consortium name="Pathogen Informatics"/>
        </authorList>
    </citation>
    <scope>NUCLEOTIDE SEQUENCE [LARGE SCALE GENOMIC DNA]</scope>
    <source>
        <strain evidence="2 3">NCTC11075</strain>
    </source>
</reference>
<feature type="domain" description="Fibronectin type-III" evidence="1">
    <location>
        <begin position="504"/>
        <end position="600"/>
    </location>
</feature>
<evidence type="ECO:0000259" key="1">
    <source>
        <dbReference type="PROSITE" id="PS50853"/>
    </source>
</evidence>
<dbReference type="Proteomes" id="UP000270272">
    <property type="component" value="Chromosome"/>
</dbReference>
<accession>A0A3S4IDV5</accession>
<dbReference type="InterPro" id="IPR032876">
    <property type="entry name" value="J_dom"/>
</dbReference>
<dbReference type="InterPro" id="IPR036116">
    <property type="entry name" value="FN3_sf"/>
</dbReference>
<protein>
    <submittedName>
        <fullName evidence="2">Fibronectin type III domain</fullName>
    </submittedName>
</protein>
<dbReference type="EMBL" id="LR134204">
    <property type="protein sequence ID" value="VEB94245.1"/>
    <property type="molecule type" value="Genomic_DNA"/>
</dbReference>
<proteinExistence type="predicted"/>
<sequence length="1066" mass="115627">MGSSGNGILGAVITAVAVALAAWTGGASLAAAAAWGAAAGALSFVASSAMAQLGTTGYDDAATSLSRSTSPVTGLPVLLGGELPHKNGVSGGSFIQCGTVVPWYNIKDSESQYLFTEHVVAMGGTEKHIEQIYIDDEPVLAVPIKSDGKVLKENIVAKYQPYLQLEVRFGGNYTNSKSLPLEYAGSRWNNNFRGDGVVSISTVIKKTQDSLEDSILINDNYVMKVEMKGLIIRSLSDMTMKASSNPPSQIYEVLTNAIWGMGLDPALIDLPSFRTAAQYCEDMEYYSNGSMSYNDTYKQTVEAILQTFSGLLYINAGKICCGIDRKSLPVHTFNESNIVGSLKVTTSGNTDYCNTIDAKYTSVGNNYGQDVVRFPSDISTDDVIRSDGRVITKALDFTWIYDKEHLAHLANRELLKMKYAQKTITFTTPDAWELQVWDCVTIQVDEFDINGKYRIVAKDIATSQDSLGYINLTCVETNDGIYDGVDPGVWTPDGSINTVIGVLPPGDLEVVRRGNVVSGNIVDLSWMASPDGNLRGYYVYYRKNGINQWTFAGTTTKYETGFALYSLSPDESYDFAVAAYNNLGFVSAKVTVNGIIPQYDFVLPSVTGVRLANSTESAYVTDAPDFNIVWDDQSNLVVNGRPFREYLKYYTINLYNGSTFIGSYTSSTNSFNLTLALNEQKIRKPTLEIIAQGYSTGTYSQGVSITVENKQCKLATGFTIGGGFGNLFCSWDESTERDYAGAVIQLSSTVVNKQYISNKPEFDSIPNIPDGEYKVKMGFFDVFGMDNIQYTAEQTISINSKYQFTEEDAEEINTILDLDQKLEDTLNNAVNESNDYTNTRIDTLKNTVDGNTAKITTLTQTVADNDSAQTQAILQLKSQTDSQIATVNQSMSTKADKNTVDSQYTLSVNANGSVAGMRLVASQGSSNNSAIYFAANKFIVSGSDTATVGGTAPFAIVNGNTYIKTAMIQQGSLGTAYIADAAITNAKIANLSVNTAKIVDGSITNAKIGNTIQSNNYVANSAGWQINKSGTFYINGSGGTGRMVISNNLIQVYDNNNVLRVRMGLW</sequence>
<dbReference type="PANTHER" id="PTHR36251">
    <property type="entry name" value="FELS-1 PROPHAGE HOST SPECIFICITY PROTEIN-RELATED"/>
    <property type="match status" value="1"/>
</dbReference>
<gene>
    <name evidence="2" type="ORF">NCTC11075_05161</name>
</gene>